<dbReference type="STRING" id="643562.Daes_1280"/>
<dbReference type="InterPro" id="IPR015414">
    <property type="entry name" value="TMEM64"/>
</dbReference>
<evidence type="ECO:0000259" key="7">
    <source>
        <dbReference type="Pfam" id="PF09335"/>
    </source>
</evidence>
<dbReference type="Proteomes" id="UP000002191">
    <property type="component" value="Chromosome"/>
</dbReference>
<dbReference type="RefSeq" id="WP_013514225.1">
    <property type="nucleotide sequence ID" value="NC_014844.1"/>
</dbReference>
<feature type="transmembrane region" description="Helical" evidence="6">
    <location>
        <begin position="82"/>
        <end position="109"/>
    </location>
</feature>
<dbReference type="AlphaFoldDB" id="E6VUQ3"/>
<proteinExistence type="inferred from homology"/>
<comment type="subcellular location">
    <subcellularLocation>
        <location evidence="1 6">Cell membrane</location>
        <topology evidence="1 6">Multi-pass membrane protein</topology>
    </subcellularLocation>
</comment>
<keyword evidence="2 6" id="KW-1003">Cell membrane</keyword>
<dbReference type="EMBL" id="CP002431">
    <property type="protein sequence ID" value="ADU62294.1"/>
    <property type="molecule type" value="Genomic_DNA"/>
</dbReference>
<feature type="domain" description="VTT" evidence="7">
    <location>
        <begin position="75"/>
        <end position="191"/>
    </location>
</feature>
<evidence type="ECO:0000256" key="6">
    <source>
        <dbReference type="RuleBase" id="RU366058"/>
    </source>
</evidence>
<dbReference type="PANTHER" id="PTHR12677:SF59">
    <property type="entry name" value="GOLGI APPARATUS MEMBRANE PROTEIN TVP38-RELATED"/>
    <property type="match status" value="1"/>
</dbReference>
<keyword evidence="5 6" id="KW-0472">Membrane</keyword>
<name>E6VUQ3_PSEA9</name>
<dbReference type="KEGG" id="das:Daes_1280"/>
<evidence type="ECO:0000256" key="5">
    <source>
        <dbReference type="ARBA" id="ARBA00023136"/>
    </source>
</evidence>
<accession>E6VUQ3</accession>
<comment type="similarity">
    <text evidence="6">Belongs to the TVP38/TMEM64 family.</text>
</comment>
<dbReference type="InterPro" id="IPR032816">
    <property type="entry name" value="VTT_dom"/>
</dbReference>
<evidence type="ECO:0000256" key="2">
    <source>
        <dbReference type="ARBA" id="ARBA00022475"/>
    </source>
</evidence>
<evidence type="ECO:0000256" key="1">
    <source>
        <dbReference type="ARBA" id="ARBA00004651"/>
    </source>
</evidence>
<feature type="transmembrane region" description="Helical" evidence="6">
    <location>
        <begin position="201"/>
        <end position="223"/>
    </location>
</feature>
<reference evidence="9" key="1">
    <citation type="submission" date="2010-12" db="EMBL/GenBank/DDBJ databases">
        <title>Complete sequence of Desulfovibrio aespoeensis Aspo-2.</title>
        <authorList>
            <consortium name="US DOE Joint Genome Institute"/>
            <person name="Lucas S."/>
            <person name="Copeland A."/>
            <person name="Lapidus A."/>
            <person name="Cheng J.-F."/>
            <person name="Goodwin L."/>
            <person name="Pitluck S."/>
            <person name="Chertkov O."/>
            <person name="Misra M."/>
            <person name="Detter J.C."/>
            <person name="Han C."/>
            <person name="Tapia R."/>
            <person name="Land M."/>
            <person name="Hauser L."/>
            <person name="Kyrpides N."/>
            <person name="Ivanova N."/>
            <person name="Ovchinnikova G."/>
            <person name="Pedersen K."/>
            <person name="Jagevall S."/>
            <person name="Hazen T."/>
            <person name="Woyke T."/>
        </authorList>
    </citation>
    <scope>NUCLEOTIDE SEQUENCE [LARGE SCALE GENOMIC DNA]</scope>
    <source>
        <strain evidence="9">ATCC 700646 / DSM 10631 / Aspo-2</strain>
    </source>
</reference>
<dbReference type="eggNOG" id="COG0398">
    <property type="taxonomic scope" value="Bacteria"/>
</dbReference>
<dbReference type="PANTHER" id="PTHR12677">
    <property type="entry name" value="GOLGI APPARATUS MEMBRANE PROTEIN TVP38-RELATED"/>
    <property type="match status" value="1"/>
</dbReference>
<feature type="transmembrane region" description="Helical" evidence="6">
    <location>
        <begin position="52"/>
        <end position="75"/>
    </location>
</feature>
<keyword evidence="9" id="KW-1185">Reference proteome</keyword>
<dbReference type="OrthoDB" id="7348996at2"/>
<feature type="transmembrane region" description="Helical" evidence="6">
    <location>
        <begin position="12"/>
        <end position="32"/>
    </location>
</feature>
<keyword evidence="4 6" id="KW-1133">Transmembrane helix</keyword>
<dbReference type="GO" id="GO:0005886">
    <property type="term" value="C:plasma membrane"/>
    <property type="evidence" value="ECO:0007669"/>
    <property type="project" value="UniProtKB-SubCell"/>
</dbReference>
<dbReference type="HOGENOM" id="CLU_038944_4_1_7"/>
<sequence length="241" mass="25506">MSDTKYRDNRKGLRAVVKGLVMLAGLGLAVYLGRSLGLDDMLRNTQWFNDHVLGTGPMSVFIFLVVGAVFTSVGLPRQVIGFLGGFAFGAVGGTLLSTLGSGLGCALAAGYARWGGREFVARKLGSRIRRVDGFLRYKPFRTALAIRFFPFGSNALTNLAAGVSAIPLGPFILGSTLGYIPQNFIFALFGAGMNKDSTMGMALSIGMGIVLFVGSIWLGTAVYRSYRAEVADAGLPVNGDD</sequence>
<reference evidence="8 9" key="2">
    <citation type="journal article" date="2014" name="Genome Announc.">
        <title>Complete Genome Sequence of the Subsurface, Mesophilic Sulfate-Reducing Bacterium Desulfovibrio aespoeensis Aspo-2.</title>
        <authorList>
            <person name="Pedersen K."/>
            <person name="Bengtsson A."/>
            <person name="Edlund J."/>
            <person name="Rabe L."/>
            <person name="Hazen T."/>
            <person name="Chakraborty R."/>
            <person name="Goodwin L."/>
            <person name="Shapiro N."/>
        </authorList>
    </citation>
    <scope>NUCLEOTIDE SEQUENCE [LARGE SCALE GENOMIC DNA]</scope>
    <source>
        <strain evidence="9">ATCC 700646 / DSM 10631 / Aspo-2</strain>
    </source>
</reference>
<dbReference type="Pfam" id="PF09335">
    <property type="entry name" value="VTT_dom"/>
    <property type="match status" value="1"/>
</dbReference>
<evidence type="ECO:0000313" key="8">
    <source>
        <dbReference type="EMBL" id="ADU62294.1"/>
    </source>
</evidence>
<feature type="transmembrane region" description="Helical" evidence="6">
    <location>
        <begin position="159"/>
        <end position="180"/>
    </location>
</feature>
<organism evidence="8 9">
    <name type="scientific">Pseudodesulfovibrio aespoeensis (strain ATCC 700646 / DSM 10631 / Aspo-2)</name>
    <name type="common">Desulfovibrio aespoeensis</name>
    <dbReference type="NCBI Taxonomy" id="643562"/>
    <lineage>
        <taxon>Bacteria</taxon>
        <taxon>Pseudomonadati</taxon>
        <taxon>Thermodesulfobacteriota</taxon>
        <taxon>Desulfovibrionia</taxon>
        <taxon>Desulfovibrionales</taxon>
        <taxon>Desulfovibrionaceae</taxon>
    </lineage>
</organism>
<evidence type="ECO:0000313" key="9">
    <source>
        <dbReference type="Proteomes" id="UP000002191"/>
    </source>
</evidence>
<protein>
    <recommendedName>
        <fullName evidence="6">TVP38/TMEM64 family membrane protein</fullName>
    </recommendedName>
</protein>
<keyword evidence="3 6" id="KW-0812">Transmembrane</keyword>
<evidence type="ECO:0000256" key="4">
    <source>
        <dbReference type="ARBA" id="ARBA00022989"/>
    </source>
</evidence>
<gene>
    <name evidence="8" type="ordered locus">Daes_1280</name>
</gene>
<evidence type="ECO:0000256" key="3">
    <source>
        <dbReference type="ARBA" id="ARBA00022692"/>
    </source>
</evidence>